<comment type="caution">
    <text evidence="2">The sequence shown here is derived from an EMBL/GenBank/DDBJ whole genome shotgun (WGS) entry which is preliminary data.</text>
</comment>
<dbReference type="InterPro" id="IPR009027">
    <property type="entry name" value="Ribosomal_bL9/RNase_H1_N"/>
</dbReference>
<proteinExistence type="predicted"/>
<reference evidence="2 3" key="1">
    <citation type="journal article" date="2019" name="New Phytol.">
        <title>Comparative genomics reveals unique wood-decay strategies and fruiting body development in the Schizophyllaceae.</title>
        <authorList>
            <person name="Almasi E."/>
            <person name="Sahu N."/>
            <person name="Krizsan K."/>
            <person name="Balint B."/>
            <person name="Kovacs G.M."/>
            <person name="Kiss B."/>
            <person name="Cseklye J."/>
            <person name="Drula E."/>
            <person name="Henrissat B."/>
            <person name="Nagy I."/>
            <person name="Chovatia M."/>
            <person name="Adam C."/>
            <person name="LaButti K."/>
            <person name="Lipzen A."/>
            <person name="Riley R."/>
            <person name="Grigoriev I.V."/>
            <person name="Nagy L.G."/>
        </authorList>
    </citation>
    <scope>NUCLEOTIDE SEQUENCE [LARGE SCALE GENOMIC DNA]</scope>
    <source>
        <strain evidence="2 3">NL-1724</strain>
    </source>
</reference>
<organism evidence="2 3">
    <name type="scientific">Schizophyllum amplum</name>
    <dbReference type="NCBI Taxonomy" id="97359"/>
    <lineage>
        <taxon>Eukaryota</taxon>
        <taxon>Fungi</taxon>
        <taxon>Dikarya</taxon>
        <taxon>Basidiomycota</taxon>
        <taxon>Agaricomycotina</taxon>
        <taxon>Agaricomycetes</taxon>
        <taxon>Agaricomycetidae</taxon>
        <taxon>Agaricales</taxon>
        <taxon>Schizophyllaceae</taxon>
        <taxon>Schizophyllum</taxon>
    </lineage>
</organism>
<sequence>MTADDITALLSQLSLPSTPPSTPTPAPIPSSLTVSLSPSKTTYVVFVGHRPGVYNSWSECLAQTKGAPHNSYKGYASFAAAERAYSAAKARGLVCTAEMRAANVRRVIRRQLLTLEDLPLCTHFLEDATSKAMASDMSRYYVVYAGIQPGVYLTFHECSFLTSGYKGSVHRSFDTREAATQSLERAFAERKVVKFVLQ</sequence>
<evidence type="ECO:0000259" key="1">
    <source>
        <dbReference type="Pfam" id="PF01693"/>
    </source>
</evidence>
<dbReference type="STRING" id="97359.A0A550BV28"/>
<dbReference type="SUPFAM" id="SSF55658">
    <property type="entry name" value="L9 N-domain-like"/>
    <property type="match status" value="2"/>
</dbReference>
<dbReference type="Proteomes" id="UP000320762">
    <property type="component" value="Unassembled WGS sequence"/>
</dbReference>
<dbReference type="Gene3D" id="3.40.970.10">
    <property type="entry name" value="Ribonuclease H1, N-terminal domain"/>
    <property type="match status" value="2"/>
</dbReference>
<evidence type="ECO:0000313" key="3">
    <source>
        <dbReference type="Proteomes" id="UP000320762"/>
    </source>
</evidence>
<dbReference type="AlphaFoldDB" id="A0A550BV28"/>
<dbReference type="InterPro" id="IPR037056">
    <property type="entry name" value="RNase_H1_N_sf"/>
</dbReference>
<gene>
    <name evidence="2" type="ORF">BD626DRAFT_575731</name>
</gene>
<dbReference type="Pfam" id="PF01693">
    <property type="entry name" value="Cauli_VI"/>
    <property type="match status" value="2"/>
</dbReference>
<keyword evidence="3" id="KW-1185">Reference proteome</keyword>
<dbReference type="InterPro" id="IPR011320">
    <property type="entry name" value="RNase_H1_N"/>
</dbReference>
<dbReference type="OrthoDB" id="3254429at2759"/>
<feature type="domain" description="Ribonuclease H1 N-terminal" evidence="1">
    <location>
        <begin position="139"/>
        <end position="180"/>
    </location>
</feature>
<protein>
    <recommendedName>
        <fullName evidence="1">Ribonuclease H1 N-terminal domain-containing protein</fullName>
    </recommendedName>
</protein>
<accession>A0A550BV28</accession>
<feature type="domain" description="Ribonuclease H1 N-terminal" evidence="1">
    <location>
        <begin position="43"/>
        <end position="83"/>
    </location>
</feature>
<name>A0A550BV28_9AGAR</name>
<dbReference type="EMBL" id="VDMD01000070">
    <property type="protein sequence ID" value="TRM56405.1"/>
    <property type="molecule type" value="Genomic_DNA"/>
</dbReference>
<evidence type="ECO:0000313" key="2">
    <source>
        <dbReference type="EMBL" id="TRM56405.1"/>
    </source>
</evidence>